<reference evidence="2" key="1">
    <citation type="submission" date="2014-01" db="EMBL/GenBank/DDBJ databases">
        <title>Complete genome sequence of novel bacteriophage BMBTP3 with a mosaic organization.</title>
        <authorList>
            <person name="Zhu L."/>
            <person name="Wang Y."/>
            <person name="Sun M."/>
        </authorList>
    </citation>
    <scope>NUCLEOTIDE SEQUENCE [LARGE SCALE GENOMIC DNA]</scope>
</reference>
<protein>
    <submittedName>
        <fullName evidence="1">Uncharacterized protein</fullName>
    </submittedName>
</protein>
<dbReference type="RefSeq" id="YP_009194050.1">
    <property type="nucleotide sequence ID" value="NC_028748.2"/>
</dbReference>
<dbReference type="Proteomes" id="UP000031093">
    <property type="component" value="Segment"/>
</dbReference>
<dbReference type="KEGG" id="vg:28130865"/>
<dbReference type="GeneID" id="28130865"/>
<organism evidence="1 2">
    <name type="scientific">Bacillus phage vB_BtS_BMBtp3</name>
    <dbReference type="NCBI Taxonomy" id="1445809"/>
    <lineage>
        <taxon>Viruses</taxon>
        <taxon>Duplodnaviria</taxon>
        <taxon>Heunggongvirae</taxon>
        <taxon>Uroviricota</taxon>
        <taxon>Caudoviricetes</taxon>
        <taxon>Waukeshavirus</taxon>
        <taxon>Waukeshavirus BMBtp3</taxon>
    </lineage>
</organism>
<gene>
    <name evidence="1" type="ORF">BMBtpLA_76</name>
</gene>
<accession>A0A0A7AQJ4</accession>
<keyword evidence="2" id="KW-1185">Reference proteome</keyword>
<evidence type="ECO:0000313" key="2">
    <source>
        <dbReference type="Proteomes" id="UP000031093"/>
    </source>
</evidence>
<proteinExistence type="predicted"/>
<name>A0A0A7AQJ4_9CAUD</name>
<evidence type="ECO:0000313" key="1">
    <source>
        <dbReference type="EMBL" id="AHJ86781.1"/>
    </source>
</evidence>
<dbReference type="EMBL" id="KJ024807">
    <property type="protein sequence ID" value="AHJ86781.1"/>
    <property type="molecule type" value="Genomic_DNA"/>
</dbReference>
<sequence length="70" mass="8266">MKVEINVTFEYIDTTRLGDIEQRSKPKTVRIQFDLTKEGSFLSGSFSIPFDEYKEMKYEDLINKIHEKTS</sequence>